<keyword evidence="1" id="KW-0812">Transmembrane</keyword>
<dbReference type="HOGENOM" id="CLU_072158_0_0_1"/>
<dbReference type="EMBL" id="DS268409">
    <property type="protein sequence ID" value="EFO95009.1"/>
    <property type="molecule type" value="Genomic_DNA"/>
</dbReference>
<evidence type="ECO:0000313" key="3">
    <source>
        <dbReference type="Proteomes" id="UP000008281"/>
    </source>
</evidence>
<keyword evidence="1" id="KW-1133">Transmembrane helix</keyword>
<dbReference type="PANTHER" id="PTHR47922:SF1">
    <property type="entry name" value="SERPENTINE RECEPTOR, CLASS H"/>
    <property type="match status" value="1"/>
</dbReference>
<feature type="transmembrane region" description="Helical" evidence="1">
    <location>
        <begin position="74"/>
        <end position="94"/>
    </location>
</feature>
<dbReference type="OrthoDB" id="5819164at2759"/>
<organism evidence="3">
    <name type="scientific">Caenorhabditis remanei</name>
    <name type="common">Caenorhabditis vulgaris</name>
    <dbReference type="NCBI Taxonomy" id="31234"/>
    <lineage>
        <taxon>Eukaryota</taxon>
        <taxon>Metazoa</taxon>
        <taxon>Ecdysozoa</taxon>
        <taxon>Nematoda</taxon>
        <taxon>Chromadorea</taxon>
        <taxon>Rhabditida</taxon>
        <taxon>Rhabditina</taxon>
        <taxon>Rhabditomorpha</taxon>
        <taxon>Rhabditoidea</taxon>
        <taxon>Rhabditidae</taxon>
        <taxon>Peloderinae</taxon>
        <taxon>Caenorhabditis</taxon>
    </lineage>
</organism>
<proteinExistence type="predicted"/>
<evidence type="ECO:0000313" key="2">
    <source>
        <dbReference type="EMBL" id="EFO95009.1"/>
    </source>
</evidence>
<evidence type="ECO:0000256" key="1">
    <source>
        <dbReference type="SAM" id="Phobius"/>
    </source>
</evidence>
<dbReference type="Pfam" id="PF10318">
    <property type="entry name" value="7TM_GPCR_Srh"/>
    <property type="match status" value="1"/>
</dbReference>
<dbReference type="Proteomes" id="UP000008281">
    <property type="component" value="Unassembled WGS sequence"/>
</dbReference>
<dbReference type="InterPro" id="IPR019422">
    <property type="entry name" value="7TM_GPCR_serpentine_rcpt_Srh"/>
</dbReference>
<dbReference type="InParanoid" id="E3LHM7"/>
<dbReference type="AlphaFoldDB" id="E3LHM7"/>
<feature type="transmembrane region" description="Helical" evidence="1">
    <location>
        <begin position="233"/>
        <end position="254"/>
    </location>
</feature>
<dbReference type="PANTHER" id="PTHR47922">
    <property type="entry name" value="SERPENTINE RECEPTOR, CLASS H"/>
    <property type="match status" value="1"/>
</dbReference>
<feature type="transmembrane region" description="Helical" evidence="1">
    <location>
        <begin position="163"/>
        <end position="184"/>
    </location>
</feature>
<keyword evidence="3" id="KW-1185">Reference proteome</keyword>
<dbReference type="eggNOG" id="ENOG502TGWP">
    <property type="taxonomic scope" value="Eukaryota"/>
</dbReference>
<accession>E3LHM7</accession>
<reference evidence="2" key="1">
    <citation type="submission" date="2007-07" db="EMBL/GenBank/DDBJ databases">
        <title>PCAP assembly of the Caenorhabditis remanei genome.</title>
        <authorList>
            <consortium name="The Caenorhabditis remanei Sequencing Consortium"/>
            <person name="Wilson R.K."/>
        </authorList>
    </citation>
    <scope>NUCLEOTIDE SEQUENCE [LARGE SCALE GENOMIC DNA]</scope>
    <source>
        <strain evidence="2">PB4641</strain>
    </source>
</reference>
<evidence type="ECO:0008006" key="4">
    <source>
        <dbReference type="Google" id="ProtNLM"/>
    </source>
</evidence>
<protein>
    <recommendedName>
        <fullName evidence="4">G-protein coupled receptors family 1 profile domain-containing protein</fullName>
    </recommendedName>
</protein>
<gene>
    <name evidence="2" type="ORF">CRE_08808</name>
</gene>
<keyword evidence="1" id="KW-0472">Membrane</keyword>
<sequence length="369" mass="43422">MTYINLRNSGFLEFSHKLPRNMSTVVYSKSIWNENPIFYFIFKRAYFVMITPLYSLAHYCVLRRSPKNFESLKWFLYFHVFCTTIEWFCAWFLIDIYDFEPSIVLRIDGVLRYFVDSVLLFRVFSVVEDVSSISALFLFCNRLIIIVNMARRQKSVLRQFSELLLYSFAFVFCLWSLPFTLSAVPENQQLAKKIIIETFQTEQYYPDCPMEPNAVVVSSPVTESENFAAEIEIASWVVIGLAIIVSAKISYSFLERRTKNNMSEVTKKMNKKFSQRTVFQALIYVTFAAVPYTILYLSILFRIRIYELAYLIDFFSENHPTACIVSIFLFYDPYQQFLLKILKFRFAKKNASKLSSEFSGQDRTTITKI</sequence>
<feature type="transmembrane region" description="Helical" evidence="1">
    <location>
        <begin position="37"/>
        <end position="62"/>
    </location>
</feature>
<name>E3LHM7_CAERE</name>
<feature type="transmembrane region" description="Helical" evidence="1">
    <location>
        <begin position="277"/>
        <end position="299"/>
    </location>
</feature>